<dbReference type="Pfam" id="PF00230">
    <property type="entry name" value="MIP"/>
    <property type="match status" value="1"/>
</dbReference>
<evidence type="ECO:0000256" key="4">
    <source>
        <dbReference type="ARBA" id="ARBA00022553"/>
    </source>
</evidence>
<evidence type="ECO:0000313" key="12">
    <source>
        <dbReference type="Proteomes" id="UP000504632"/>
    </source>
</evidence>
<dbReference type="GO" id="GO:0015250">
    <property type="term" value="F:water channel activity"/>
    <property type="evidence" value="ECO:0007669"/>
    <property type="project" value="TreeGrafter"/>
</dbReference>
<evidence type="ECO:0000256" key="10">
    <source>
        <dbReference type="RuleBase" id="RU000477"/>
    </source>
</evidence>
<dbReference type="InterPro" id="IPR034294">
    <property type="entry name" value="Aquaporin_transptr"/>
</dbReference>
<keyword evidence="8 11" id="KW-0472">Membrane</keyword>
<feature type="transmembrane region" description="Helical" evidence="11">
    <location>
        <begin position="43"/>
        <end position="63"/>
    </location>
</feature>
<evidence type="ECO:0000256" key="8">
    <source>
        <dbReference type="ARBA" id="ARBA00023136"/>
    </source>
</evidence>
<keyword evidence="12" id="KW-1185">Reference proteome</keyword>
<dbReference type="InParanoid" id="A0A6J2VCQ1"/>
<evidence type="ECO:0000256" key="1">
    <source>
        <dbReference type="ARBA" id="ARBA00004554"/>
    </source>
</evidence>
<dbReference type="AlphaFoldDB" id="A0A6J2VCQ1"/>
<feature type="transmembrane region" description="Helical" evidence="11">
    <location>
        <begin position="229"/>
        <end position="250"/>
    </location>
</feature>
<dbReference type="InterPro" id="IPR023271">
    <property type="entry name" value="Aquaporin-like"/>
</dbReference>
<organism evidence="12 13">
    <name type="scientific">Chanos chanos</name>
    <name type="common">Milkfish</name>
    <name type="synonym">Mugil chanos</name>
    <dbReference type="NCBI Taxonomy" id="29144"/>
    <lineage>
        <taxon>Eukaryota</taxon>
        <taxon>Metazoa</taxon>
        <taxon>Chordata</taxon>
        <taxon>Craniata</taxon>
        <taxon>Vertebrata</taxon>
        <taxon>Euteleostomi</taxon>
        <taxon>Actinopterygii</taxon>
        <taxon>Neopterygii</taxon>
        <taxon>Teleostei</taxon>
        <taxon>Ostariophysi</taxon>
        <taxon>Gonorynchiformes</taxon>
        <taxon>Chanidae</taxon>
        <taxon>Chanos</taxon>
    </lineage>
</organism>
<reference evidence="13" key="1">
    <citation type="submission" date="2025-08" db="UniProtKB">
        <authorList>
            <consortium name="RefSeq"/>
        </authorList>
    </citation>
    <scope>IDENTIFICATION</scope>
</reference>
<comment type="subcellular location">
    <subcellularLocation>
        <location evidence="1">Basolateral cell membrane</location>
        <topology evidence="1">Multi-pass membrane protein</topology>
    </subcellularLocation>
</comment>
<evidence type="ECO:0000256" key="2">
    <source>
        <dbReference type="ARBA" id="ARBA00006175"/>
    </source>
</evidence>
<dbReference type="PRINTS" id="PR02020">
    <property type="entry name" value="AQUAPORIN8"/>
</dbReference>
<evidence type="ECO:0000256" key="7">
    <source>
        <dbReference type="ARBA" id="ARBA00022989"/>
    </source>
</evidence>
<keyword evidence="5 10" id="KW-0812">Transmembrane</keyword>
<dbReference type="FunCoup" id="A0A6J2VCQ1">
    <property type="interactions" value="1"/>
</dbReference>
<dbReference type="Proteomes" id="UP000504632">
    <property type="component" value="Chromosome 5"/>
</dbReference>
<name>A0A6J2VCQ1_CHACN</name>
<dbReference type="PRINTS" id="PR00783">
    <property type="entry name" value="MINTRINSICP"/>
</dbReference>
<dbReference type="SUPFAM" id="SSF81338">
    <property type="entry name" value="Aquaporin-like"/>
    <property type="match status" value="1"/>
</dbReference>
<keyword evidence="10" id="KW-0813">Transport</keyword>
<dbReference type="RefSeq" id="XP_030630059.1">
    <property type="nucleotide sequence ID" value="XM_030774199.1"/>
</dbReference>
<dbReference type="GO" id="GO:0016323">
    <property type="term" value="C:basolateral plasma membrane"/>
    <property type="evidence" value="ECO:0007669"/>
    <property type="project" value="UniProtKB-SubCell"/>
</dbReference>
<feature type="transmembrane region" description="Helical" evidence="11">
    <location>
        <begin position="70"/>
        <end position="89"/>
    </location>
</feature>
<evidence type="ECO:0000256" key="5">
    <source>
        <dbReference type="ARBA" id="ARBA00022692"/>
    </source>
</evidence>
<accession>A0A6J2VCQ1</accession>
<keyword evidence="9" id="KW-0325">Glycoprotein</keyword>
<sequence length="260" mass="27284">MTTEESKSEFFTITTGDTAEANQEPRRTVTIFERYIQPCVAELVGSTLFIFIGCVSVIGNVGVAGSIQPALAHGLALGIAITVFGEISGAHFNPAVSVCVYLVGGMELMLLVPYIVAQLAGGLIAAGLAKLVSSNVAFEIATGAAFTTVKSNSEIGMATVAEMIMTLFLTMVVSMGAVNGRTRTPLVPFCIGLTVTADILAGGGISGACMNPARAFGPAVVANYWTYHWIYWVGPLAGALLTVSIVRLLTGDRKMRVLWK</sequence>
<feature type="transmembrane region" description="Helical" evidence="11">
    <location>
        <begin position="155"/>
        <end position="174"/>
    </location>
</feature>
<evidence type="ECO:0000256" key="6">
    <source>
        <dbReference type="ARBA" id="ARBA00022737"/>
    </source>
</evidence>
<feature type="transmembrane region" description="Helical" evidence="11">
    <location>
        <begin position="186"/>
        <end position="209"/>
    </location>
</feature>
<evidence type="ECO:0000256" key="11">
    <source>
        <dbReference type="SAM" id="Phobius"/>
    </source>
</evidence>
<dbReference type="CTD" id="447923"/>
<keyword evidence="3" id="KW-1003">Cell membrane</keyword>
<evidence type="ECO:0000313" key="13">
    <source>
        <dbReference type="RefSeq" id="XP_030630059.1"/>
    </source>
</evidence>
<dbReference type="Gene3D" id="1.20.1080.10">
    <property type="entry name" value="Glycerol uptake facilitator protein"/>
    <property type="match status" value="1"/>
</dbReference>
<dbReference type="PANTHER" id="PTHR19139:SF34">
    <property type="entry name" value="AQUAPORIN-4"/>
    <property type="match status" value="1"/>
</dbReference>
<protein>
    <submittedName>
        <fullName evidence="13">Aquaporin-8a.1</fullName>
    </submittedName>
</protein>
<dbReference type="PANTHER" id="PTHR19139">
    <property type="entry name" value="AQUAPORIN TRANSPORTER"/>
    <property type="match status" value="1"/>
</dbReference>
<keyword evidence="6" id="KW-0677">Repeat</keyword>
<dbReference type="GeneID" id="115811823"/>
<evidence type="ECO:0000256" key="3">
    <source>
        <dbReference type="ARBA" id="ARBA00022475"/>
    </source>
</evidence>
<comment type="similarity">
    <text evidence="2 10">Belongs to the MIP/aquaporin (TC 1.A.8) family.</text>
</comment>
<dbReference type="InterPro" id="IPR000425">
    <property type="entry name" value="MIP"/>
</dbReference>
<proteinExistence type="inferred from homology"/>
<dbReference type="FunFam" id="1.20.1080.10:FF:000019">
    <property type="entry name" value="AQuaPorin or aquaglyceroporin related"/>
    <property type="match status" value="1"/>
</dbReference>
<keyword evidence="7 11" id="KW-1133">Transmembrane helix</keyword>
<evidence type="ECO:0000256" key="9">
    <source>
        <dbReference type="ARBA" id="ARBA00023180"/>
    </source>
</evidence>
<dbReference type="InterPro" id="IPR023277">
    <property type="entry name" value="Aquaporin_8"/>
</dbReference>
<keyword evidence="4" id="KW-0597">Phosphoprotein</keyword>
<dbReference type="OrthoDB" id="3222at2759"/>
<feature type="transmembrane region" description="Helical" evidence="11">
    <location>
        <begin position="95"/>
        <end position="116"/>
    </location>
</feature>
<gene>
    <name evidence="13" type="primary">aqp8a.1</name>
</gene>